<comment type="caution">
    <text evidence="1">The sequence shown here is derived from an EMBL/GenBank/DDBJ whole genome shotgun (WGS) entry which is preliminary data.</text>
</comment>
<accession>A0ACA9KKI0</accession>
<name>A0ACA9KKI0_9GLOM</name>
<evidence type="ECO:0000313" key="1">
    <source>
        <dbReference type="EMBL" id="CAG8479256.1"/>
    </source>
</evidence>
<sequence>MQNSERNFILGLSAASFITGIAGSLWYTKYKVKSLSREFSTPASISLETVAKYRQATLYSLQAFTVGTVLCVSVSGLCAIGIGALLDVSNIQEFHEKMKDLIPYYVPSLRNAIRNSEQDEMSNSEQNDWKLLQEEWRKFLLERKIKSEEKQDPQNKKWWQK</sequence>
<dbReference type="Proteomes" id="UP000789525">
    <property type="component" value="Unassembled WGS sequence"/>
</dbReference>
<dbReference type="EMBL" id="CAJVPT010002324">
    <property type="protein sequence ID" value="CAG8479256.1"/>
    <property type="molecule type" value="Genomic_DNA"/>
</dbReference>
<evidence type="ECO:0000313" key="2">
    <source>
        <dbReference type="Proteomes" id="UP000789525"/>
    </source>
</evidence>
<protein>
    <submittedName>
        <fullName evidence="1">9919_t:CDS:1</fullName>
    </submittedName>
</protein>
<organism evidence="1 2">
    <name type="scientific">Acaulospora colombiana</name>
    <dbReference type="NCBI Taxonomy" id="27376"/>
    <lineage>
        <taxon>Eukaryota</taxon>
        <taxon>Fungi</taxon>
        <taxon>Fungi incertae sedis</taxon>
        <taxon>Mucoromycota</taxon>
        <taxon>Glomeromycotina</taxon>
        <taxon>Glomeromycetes</taxon>
        <taxon>Diversisporales</taxon>
        <taxon>Acaulosporaceae</taxon>
        <taxon>Acaulospora</taxon>
    </lineage>
</organism>
<reference evidence="1" key="1">
    <citation type="submission" date="2021-06" db="EMBL/GenBank/DDBJ databases">
        <authorList>
            <person name="Kallberg Y."/>
            <person name="Tangrot J."/>
            <person name="Rosling A."/>
        </authorList>
    </citation>
    <scope>NUCLEOTIDE SEQUENCE</scope>
    <source>
        <strain evidence="1">CL356</strain>
    </source>
</reference>
<keyword evidence="2" id="KW-1185">Reference proteome</keyword>
<gene>
    <name evidence="1" type="ORF">ACOLOM_LOCUS1921</name>
</gene>
<proteinExistence type="predicted"/>